<dbReference type="InterPro" id="IPR045584">
    <property type="entry name" value="Pilin-like"/>
</dbReference>
<gene>
    <name evidence="1" type="ORF">BAE30_10150</name>
</gene>
<proteinExistence type="predicted"/>
<dbReference type="Gene3D" id="3.30.700.10">
    <property type="entry name" value="Glycoprotein, Type 4 Pilin"/>
    <property type="match status" value="1"/>
</dbReference>
<sequence length="151" mass="14757">VIAIIGILAAIAIPQYEQYIATSKATTVTTDFHQMVTQATAAEAAAAAGQTTSVTVPGGATGVVDGYQFTTTPTAANGVATVAPGTSVTITMTTHGASPTVEKDVAADLSAMNLQGSGSGAGTSTSTYCGSTTTGDCNVVVSTNGGLTFSN</sequence>
<reference evidence="1 2" key="1">
    <citation type="submission" date="2016-06" db="EMBL/GenBank/DDBJ databases">
        <title>Gene turnover analysis identifies the evolutionary adaptation of the extremophile Acidithiobacillus caldus.</title>
        <authorList>
            <person name="Zhang X."/>
        </authorList>
    </citation>
    <scope>NUCLEOTIDE SEQUENCE [LARGE SCALE GENOMIC DNA]</scope>
    <source>
        <strain evidence="1 2">S1</strain>
    </source>
</reference>
<dbReference type="AlphaFoldDB" id="A0A1E7YU36"/>
<evidence type="ECO:0000313" key="1">
    <source>
        <dbReference type="EMBL" id="OFC56197.1"/>
    </source>
</evidence>
<dbReference type="SUPFAM" id="SSF54523">
    <property type="entry name" value="Pili subunits"/>
    <property type="match status" value="1"/>
</dbReference>
<name>A0A1E7YU36_9PROT</name>
<evidence type="ECO:0008006" key="3">
    <source>
        <dbReference type="Google" id="ProtNLM"/>
    </source>
</evidence>
<feature type="non-terminal residue" evidence="1">
    <location>
        <position position="1"/>
    </location>
</feature>
<accession>A0A1E7YU36</accession>
<protein>
    <recommendedName>
        <fullName evidence="3">Pilin</fullName>
    </recommendedName>
</protein>
<organism evidence="1 2">
    <name type="scientific">Acidithiobacillus caldus</name>
    <dbReference type="NCBI Taxonomy" id="33059"/>
    <lineage>
        <taxon>Bacteria</taxon>
        <taxon>Pseudomonadati</taxon>
        <taxon>Pseudomonadota</taxon>
        <taxon>Acidithiobacillia</taxon>
        <taxon>Acidithiobacillales</taxon>
        <taxon>Acidithiobacillaceae</taxon>
        <taxon>Acidithiobacillus</taxon>
    </lineage>
</organism>
<dbReference type="Proteomes" id="UP000175707">
    <property type="component" value="Unassembled WGS sequence"/>
</dbReference>
<evidence type="ECO:0000313" key="2">
    <source>
        <dbReference type="Proteomes" id="UP000175707"/>
    </source>
</evidence>
<comment type="caution">
    <text evidence="1">The sequence shown here is derived from an EMBL/GenBank/DDBJ whole genome shotgun (WGS) entry which is preliminary data.</text>
</comment>
<dbReference type="EMBL" id="LZYH01000652">
    <property type="protein sequence ID" value="OFC56197.1"/>
    <property type="molecule type" value="Genomic_DNA"/>
</dbReference>